<evidence type="ECO:0000256" key="16">
    <source>
        <dbReference type="ARBA" id="ARBA00023128"/>
    </source>
</evidence>
<evidence type="ECO:0000256" key="20">
    <source>
        <dbReference type="SAM" id="MobiDB-lite"/>
    </source>
</evidence>
<proteinExistence type="inferred from homology"/>
<evidence type="ECO:0000256" key="8">
    <source>
        <dbReference type="ARBA" id="ARBA00022792"/>
    </source>
</evidence>
<dbReference type="GO" id="GO:0004174">
    <property type="term" value="F:electron-transferring-flavoprotein dehydrogenase activity"/>
    <property type="evidence" value="ECO:0007669"/>
    <property type="project" value="UniProtKB-UniRule"/>
</dbReference>
<comment type="cofactor">
    <cofactor evidence="1 19">
        <name>FAD</name>
        <dbReference type="ChEBI" id="CHEBI:57692"/>
    </cofactor>
</comment>
<comment type="cofactor">
    <cofactor evidence="19">
        <name>[4Fe-4S] cluster</name>
        <dbReference type="ChEBI" id="CHEBI:49883"/>
    </cofactor>
    <text evidence="19">Binds 1 [4Fe-4S] cluster.</text>
</comment>
<feature type="domain" description="4Fe-4S ferredoxin-type" evidence="21">
    <location>
        <begin position="628"/>
        <end position="657"/>
    </location>
</feature>
<evidence type="ECO:0000256" key="13">
    <source>
        <dbReference type="ARBA" id="ARBA00023004"/>
    </source>
</evidence>
<dbReference type="EMBL" id="JABELV010000002">
    <property type="protein sequence ID" value="KAG7579945.1"/>
    <property type="molecule type" value="Genomic_DNA"/>
</dbReference>
<dbReference type="PROSITE" id="PS51379">
    <property type="entry name" value="4FE4S_FER_2"/>
    <property type="match status" value="1"/>
</dbReference>
<reference evidence="22" key="1">
    <citation type="submission" date="2020-04" db="EMBL/GenBank/DDBJ databases">
        <title>Analysis of mating type loci in Filobasidium floriforme.</title>
        <authorList>
            <person name="Nowrousian M."/>
        </authorList>
    </citation>
    <scope>NUCLEOTIDE SEQUENCE</scope>
    <source>
        <strain evidence="22">CBS 6242</strain>
    </source>
</reference>
<evidence type="ECO:0000256" key="1">
    <source>
        <dbReference type="ARBA" id="ARBA00001974"/>
    </source>
</evidence>
<dbReference type="InterPro" id="IPR036188">
    <property type="entry name" value="FAD/NAD-bd_sf"/>
</dbReference>
<dbReference type="GO" id="GO:0046872">
    <property type="term" value="F:metal ion binding"/>
    <property type="evidence" value="ECO:0007669"/>
    <property type="project" value="UniProtKB-KW"/>
</dbReference>
<name>A0A8K0JSR1_9TREE</name>
<evidence type="ECO:0000313" key="23">
    <source>
        <dbReference type="Proteomes" id="UP000812966"/>
    </source>
</evidence>
<dbReference type="PANTHER" id="PTHR10617">
    <property type="entry name" value="ELECTRON TRANSFER FLAVOPROTEIN-UBIQUINONE OXIDOREDUCTASE"/>
    <property type="match status" value="1"/>
</dbReference>
<dbReference type="InterPro" id="IPR040156">
    <property type="entry name" value="ETF-QO"/>
</dbReference>
<comment type="subcellular location">
    <subcellularLocation>
        <location evidence="3">Mitochondrion inner membrane</location>
    </subcellularLocation>
</comment>
<keyword evidence="23" id="KW-1185">Reference proteome</keyword>
<dbReference type="GO" id="GO:0005743">
    <property type="term" value="C:mitochondrial inner membrane"/>
    <property type="evidence" value="ECO:0007669"/>
    <property type="project" value="UniProtKB-SubCell"/>
</dbReference>
<keyword evidence="15 19" id="KW-0830">Ubiquinone</keyword>
<keyword evidence="16" id="KW-0496">Mitochondrion</keyword>
<evidence type="ECO:0000256" key="10">
    <source>
        <dbReference type="ARBA" id="ARBA00022946"/>
    </source>
</evidence>
<evidence type="ECO:0000313" key="22">
    <source>
        <dbReference type="EMBL" id="KAG7579945.1"/>
    </source>
</evidence>
<keyword evidence="5 19" id="KW-0813">Transport</keyword>
<dbReference type="FunFam" id="3.30.70.20:FF:000015">
    <property type="entry name" value="Electron transfer flavoprotein-ubiquinone oxidoreductase"/>
    <property type="match status" value="1"/>
</dbReference>
<evidence type="ECO:0000256" key="11">
    <source>
        <dbReference type="ARBA" id="ARBA00022982"/>
    </source>
</evidence>
<dbReference type="SUPFAM" id="SSF54373">
    <property type="entry name" value="FAD-linked reductases, C-terminal domain"/>
    <property type="match status" value="1"/>
</dbReference>
<evidence type="ECO:0000256" key="3">
    <source>
        <dbReference type="ARBA" id="ARBA00004273"/>
    </source>
</evidence>
<keyword evidence="14 19" id="KW-0411">Iron-sulfur</keyword>
<dbReference type="Gene3D" id="3.30.9.90">
    <property type="match status" value="1"/>
</dbReference>
<dbReference type="EC" id="1.5.5.1" evidence="19"/>
<keyword evidence="17" id="KW-0472">Membrane</keyword>
<dbReference type="SUPFAM" id="SSF51905">
    <property type="entry name" value="FAD/NAD(P)-binding domain"/>
    <property type="match status" value="1"/>
</dbReference>
<dbReference type="Pfam" id="PF13450">
    <property type="entry name" value="NAD_binding_8"/>
    <property type="match status" value="1"/>
</dbReference>
<dbReference type="Pfam" id="PF05187">
    <property type="entry name" value="Fer4_ETF_QO"/>
    <property type="match status" value="1"/>
</dbReference>
<keyword evidence="9 19" id="KW-0274">FAD</keyword>
<comment type="similarity">
    <text evidence="4">Belongs to the ETF-QO/FixC family.</text>
</comment>
<comment type="catalytic activity">
    <reaction evidence="18 19">
        <text>a ubiquinone + reduced [electron-transfer flavoprotein] = a ubiquinol + oxidized [electron-transfer flavoprotein] + H(+)</text>
        <dbReference type="Rhea" id="RHEA:24052"/>
        <dbReference type="Rhea" id="RHEA-COMP:9565"/>
        <dbReference type="Rhea" id="RHEA-COMP:9566"/>
        <dbReference type="Rhea" id="RHEA-COMP:10685"/>
        <dbReference type="Rhea" id="RHEA-COMP:10686"/>
        <dbReference type="ChEBI" id="CHEBI:15378"/>
        <dbReference type="ChEBI" id="CHEBI:16389"/>
        <dbReference type="ChEBI" id="CHEBI:17976"/>
        <dbReference type="ChEBI" id="CHEBI:57692"/>
        <dbReference type="ChEBI" id="CHEBI:58307"/>
        <dbReference type="EC" id="1.5.5.1"/>
    </reaction>
</comment>
<evidence type="ECO:0000256" key="18">
    <source>
        <dbReference type="ARBA" id="ARBA00052682"/>
    </source>
</evidence>
<evidence type="ECO:0000256" key="2">
    <source>
        <dbReference type="ARBA" id="ARBA00002819"/>
    </source>
</evidence>
<evidence type="ECO:0000256" key="7">
    <source>
        <dbReference type="ARBA" id="ARBA00022723"/>
    </source>
</evidence>
<evidence type="ECO:0000256" key="19">
    <source>
        <dbReference type="RuleBase" id="RU366068"/>
    </source>
</evidence>
<evidence type="ECO:0000256" key="17">
    <source>
        <dbReference type="ARBA" id="ARBA00023136"/>
    </source>
</evidence>
<evidence type="ECO:0000256" key="5">
    <source>
        <dbReference type="ARBA" id="ARBA00022448"/>
    </source>
</evidence>
<keyword evidence="11 19" id="KW-0249">Electron transport</keyword>
<dbReference type="Pfam" id="PF21162">
    <property type="entry name" value="ETFQO_UQ-bd"/>
    <property type="match status" value="1"/>
</dbReference>
<dbReference type="InterPro" id="IPR017896">
    <property type="entry name" value="4Fe4S_Fe-S-bd"/>
</dbReference>
<keyword evidence="12 19" id="KW-0560">Oxidoreductase</keyword>
<comment type="function">
    <text evidence="2 19">Accepts electrons from ETF and reduces ubiquinone.</text>
</comment>
<keyword evidence="13 19" id="KW-0408">Iron</keyword>
<dbReference type="Proteomes" id="UP000812966">
    <property type="component" value="Unassembled WGS sequence"/>
</dbReference>
<evidence type="ECO:0000259" key="21">
    <source>
        <dbReference type="PROSITE" id="PS51379"/>
    </source>
</evidence>
<keyword evidence="10" id="KW-0809">Transit peptide</keyword>
<evidence type="ECO:0000256" key="4">
    <source>
        <dbReference type="ARBA" id="ARBA00006796"/>
    </source>
</evidence>
<dbReference type="AlphaFoldDB" id="A0A8K0JSR1"/>
<sequence length="691" mass="74894">MHKSRSAARSTLSLLRAPPSTVSRSPVASTSTITSSARTLLTSASSSSLNARISATSSSRSASIAAVRRGFATVTDHPASPIEEESAEAEEEVERAEDDVDVCIVGGGPAGLCAAIRLKQLEAEQGREIRVVVLEKGGEVGSHILSGAVIEPRALNELFPDFMNMDNPPPMGQPATSDSMRFLTSTSSFPLPHPPQMSNTGNYILSLSRLTAWLGERAEELGVEVYAGFAGASLVIAEDGKSVKGVRTGDVGLDRQGKRKESFEPGMQFNAKCTLIAEGAHGSLSQIVQKHFNLRKDCDPQTYGLGIKEVWKVDAEKHQPGKVTHTLGWPLDIKTYGGSWCYHMEGGLVSLGLVVGLDYQNPYLSPYKEFQRMKHHPLFADLLEGGECIAYGARVLNEGGLQSIPKLHFPGGALLGCSAGFLNVPKIKGTHNAMKSGMMAAETAFNALHPDKEVEITKNSLDQPLEGSAQEAVDMSPYETAFKESWVYKELNEVRNLRPSFHNPLGLWGGMAYSGVDSLFLKGRTPWTLRNSWEDHAATKKASECQPIDYPQPDGKLSFDILTSVSLTGTNHAEDQPVHLRLPKDEGARARHTETNVNEFAGLLGRACPAAVYEYQDAEGGAADAAGKKFVINSQNCIHCKTCSIKTPTQDITWCVPEGGGGPKYSRFEEKSLYRLFRMLINRLVSSSTRI</sequence>
<dbReference type="PANTHER" id="PTHR10617:SF107">
    <property type="entry name" value="ELECTRON TRANSFER FLAVOPROTEIN-UBIQUINONE OXIDOREDUCTASE, MITOCHONDRIAL"/>
    <property type="match status" value="1"/>
</dbReference>
<evidence type="ECO:0000256" key="6">
    <source>
        <dbReference type="ARBA" id="ARBA00022630"/>
    </source>
</evidence>
<gene>
    <name evidence="22" type="ORF">FFLO_00153</name>
</gene>
<accession>A0A8K0JSR1</accession>
<evidence type="ECO:0000256" key="14">
    <source>
        <dbReference type="ARBA" id="ARBA00023014"/>
    </source>
</evidence>
<organism evidence="22 23">
    <name type="scientific">Filobasidium floriforme</name>
    <dbReference type="NCBI Taxonomy" id="5210"/>
    <lineage>
        <taxon>Eukaryota</taxon>
        <taxon>Fungi</taxon>
        <taxon>Dikarya</taxon>
        <taxon>Basidiomycota</taxon>
        <taxon>Agaricomycotina</taxon>
        <taxon>Tremellomycetes</taxon>
        <taxon>Filobasidiales</taxon>
        <taxon>Filobasidiaceae</taxon>
        <taxon>Filobasidium</taxon>
    </lineage>
</organism>
<dbReference type="GO" id="GO:0051539">
    <property type="term" value="F:4 iron, 4 sulfur cluster binding"/>
    <property type="evidence" value="ECO:0007669"/>
    <property type="project" value="UniProtKB-UniRule"/>
</dbReference>
<dbReference type="Gene3D" id="3.30.70.20">
    <property type="match status" value="1"/>
</dbReference>
<dbReference type="Gene3D" id="3.50.50.60">
    <property type="entry name" value="FAD/NAD(P)-binding domain"/>
    <property type="match status" value="1"/>
</dbReference>
<dbReference type="InterPro" id="IPR007859">
    <property type="entry name" value="ETF-QO/FixX_C"/>
</dbReference>
<feature type="compositionally biased region" description="Low complexity" evidence="20">
    <location>
        <begin position="7"/>
        <end position="17"/>
    </location>
</feature>
<feature type="region of interest" description="Disordered" evidence="20">
    <location>
        <begin position="1"/>
        <end position="34"/>
    </location>
</feature>
<protein>
    <recommendedName>
        <fullName evidence="19">Electron transfer flavoprotein-ubiquinone oxidoreductase</fullName>
        <shortName evidence="19">ETF-QO</shortName>
        <ecNumber evidence="19">1.5.5.1</ecNumber>
    </recommendedName>
</protein>
<evidence type="ECO:0000256" key="9">
    <source>
        <dbReference type="ARBA" id="ARBA00022827"/>
    </source>
</evidence>
<evidence type="ECO:0000256" key="12">
    <source>
        <dbReference type="ARBA" id="ARBA00023002"/>
    </source>
</evidence>
<dbReference type="InterPro" id="IPR049398">
    <property type="entry name" value="ETF-QO/FixC_UQ-bd"/>
</dbReference>
<dbReference type="OrthoDB" id="437331at2759"/>
<keyword evidence="6 19" id="KW-0285">Flavoprotein</keyword>
<evidence type="ECO:0000256" key="15">
    <source>
        <dbReference type="ARBA" id="ARBA00023075"/>
    </source>
</evidence>
<keyword evidence="8" id="KW-0999">Mitochondrion inner membrane</keyword>
<keyword evidence="7 19" id="KW-0479">Metal-binding</keyword>
<comment type="caution">
    <text evidence="22">The sequence shown here is derived from an EMBL/GenBank/DDBJ whole genome shotgun (WGS) entry which is preliminary data.</text>
</comment>
<dbReference type="SUPFAM" id="SSF54862">
    <property type="entry name" value="4Fe-4S ferredoxins"/>
    <property type="match status" value="1"/>
</dbReference>